<gene>
    <name evidence="1" type="ORF">AG1IA_05850</name>
</gene>
<evidence type="ECO:0000313" key="2">
    <source>
        <dbReference type="Proteomes" id="UP000011668"/>
    </source>
</evidence>
<name>L8WPN1_THACA</name>
<dbReference type="EMBL" id="AFRT01001512">
    <property type="protein sequence ID" value="ELU40121.1"/>
    <property type="molecule type" value="Genomic_DNA"/>
</dbReference>
<proteinExistence type="predicted"/>
<evidence type="ECO:0000313" key="1">
    <source>
        <dbReference type="EMBL" id="ELU40121.1"/>
    </source>
</evidence>
<dbReference type="HOGENOM" id="CLU_1929023_0_0_1"/>
<organism evidence="1 2">
    <name type="scientific">Thanatephorus cucumeris (strain AG1-IA)</name>
    <name type="common">Rice sheath blight fungus</name>
    <name type="synonym">Rhizoctonia solani</name>
    <dbReference type="NCBI Taxonomy" id="983506"/>
    <lineage>
        <taxon>Eukaryota</taxon>
        <taxon>Fungi</taxon>
        <taxon>Dikarya</taxon>
        <taxon>Basidiomycota</taxon>
        <taxon>Agaricomycotina</taxon>
        <taxon>Agaricomycetes</taxon>
        <taxon>Cantharellales</taxon>
        <taxon>Ceratobasidiaceae</taxon>
        <taxon>Rhizoctonia</taxon>
        <taxon>Rhizoctonia solani AG-1</taxon>
    </lineage>
</organism>
<reference evidence="1 2" key="1">
    <citation type="journal article" date="2013" name="Nat. Commun.">
        <title>The evolution and pathogenic mechanisms of the rice sheath blight pathogen.</title>
        <authorList>
            <person name="Zheng A."/>
            <person name="Lin R."/>
            <person name="Xu L."/>
            <person name="Qin P."/>
            <person name="Tang C."/>
            <person name="Ai P."/>
            <person name="Zhang D."/>
            <person name="Liu Y."/>
            <person name="Sun Z."/>
            <person name="Feng H."/>
            <person name="Wang Y."/>
            <person name="Chen Y."/>
            <person name="Liang X."/>
            <person name="Fu R."/>
            <person name="Li Q."/>
            <person name="Zhang J."/>
            <person name="Yu X."/>
            <person name="Xie Z."/>
            <person name="Ding L."/>
            <person name="Guan P."/>
            <person name="Tang J."/>
            <person name="Liang Y."/>
            <person name="Wang S."/>
            <person name="Deng Q."/>
            <person name="Li S."/>
            <person name="Zhu J."/>
            <person name="Wang L."/>
            <person name="Liu H."/>
            <person name="Li P."/>
        </authorList>
    </citation>
    <scope>NUCLEOTIDE SEQUENCE [LARGE SCALE GENOMIC DNA]</scope>
    <source>
        <strain evidence="2">AG-1 IA</strain>
    </source>
</reference>
<protein>
    <submittedName>
        <fullName evidence="1">Uncharacterized protein</fullName>
    </submittedName>
</protein>
<comment type="caution">
    <text evidence="1">The sequence shown here is derived from an EMBL/GenBank/DDBJ whole genome shotgun (WGS) entry which is preliminary data.</text>
</comment>
<sequence>MRRRRHSRVFNEADNLAVPAGCTITLRSNVYRGGPSSLRTIIVFPGVSPCGGVLGLIILGHAQSSPRQHVVGARRVSKHPRDQVAKLAEQTDLESGWRVADFIIQPRGIYLGILIPELLHEIGIRLKLARE</sequence>
<keyword evidence="2" id="KW-1185">Reference proteome</keyword>
<dbReference type="AlphaFoldDB" id="L8WPN1"/>
<dbReference type="Proteomes" id="UP000011668">
    <property type="component" value="Unassembled WGS sequence"/>
</dbReference>
<accession>L8WPN1</accession>